<organism evidence="7 8">
    <name type="scientific">Gemmatirosa kalamazoonensis</name>
    <dbReference type="NCBI Taxonomy" id="861299"/>
    <lineage>
        <taxon>Bacteria</taxon>
        <taxon>Pseudomonadati</taxon>
        <taxon>Gemmatimonadota</taxon>
        <taxon>Gemmatimonadia</taxon>
        <taxon>Gemmatimonadales</taxon>
        <taxon>Gemmatimonadaceae</taxon>
        <taxon>Gemmatirosa</taxon>
    </lineage>
</organism>
<dbReference type="CDD" id="cd00446">
    <property type="entry name" value="GrpE"/>
    <property type="match status" value="1"/>
</dbReference>
<dbReference type="GO" id="GO:0000774">
    <property type="term" value="F:adenyl-nucleotide exchange factor activity"/>
    <property type="evidence" value="ECO:0007669"/>
    <property type="project" value="InterPro"/>
</dbReference>
<dbReference type="eggNOG" id="COG0576">
    <property type="taxonomic scope" value="Bacteria"/>
</dbReference>
<dbReference type="PANTHER" id="PTHR21237">
    <property type="entry name" value="GRPE PROTEIN"/>
    <property type="match status" value="1"/>
</dbReference>
<comment type="subcellular location">
    <subcellularLocation>
        <location evidence="3">Cytoplasm</location>
    </subcellularLocation>
</comment>
<dbReference type="RefSeq" id="WP_025411895.1">
    <property type="nucleotide sequence ID" value="NZ_CP007128.1"/>
</dbReference>
<dbReference type="KEGG" id="gba:J421_2889"/>
<name>W0RI18_9BACT</name>
<dbReference type="STRING" id="861299.J421_2889"/>
<evidence type="ECO:0000256" key="1">
    <source>
        <dbReference type="ARBA" id="ARBA00009054"/>
    </source>
</evidence>
<evidence type="ECO:0000256" key="4">
    <source>
        <dbReference type="RuleBase" id="RU000639"/>
    </source>
</evidence>
<dbReference type="InterPro" id="IPR013805">
    <property type="entry name" value="GrpE_CC"/>
</dbReference>
<dbReference type="PANTHER" id="PTHR21237:SF23">
    <property type="entry name" value="GRPE PROTEIN HOMOLOG, MITOCHONDRIAL"/>
    <property type="match status" value="1"/>
</dbReference>
<sequence length="213" mass="22691">MTPRDQQAPADDSAFATDDPRATPPDDGGATGDGTPPPAPQGDGSDVTPPSSPETNTAGGVISGDDAQRQLDEQRDRYLRLAAEFDNHKRRTAKQAQEAGSRAQADLVRHLIDAIDDLARFAHVDPGTTDATTVVQGVEMVEKKLLKTLSGAGLQVVDPVGEAFDPSRHEAVATEPTSNKAEDHVVARVYQRGYVFGGQLLRPARVVVKQYNG</sequence>
<dbReference type="EMBL" id="CP007128">
    <property type="protein sequence ID" value="AHG90426.1"/>
    <property type="molecule type" value="Genomic_DNA"/>
</dbReference>
<evidence type="ECO:0000256" key="3">
    <source>
        <dbReference type="HAMAP-Rule" id="MF_01151"/>
    </source>
</evidence>
<dbReference type="GO" id="GO:0051082">
    <property type="term" value="F:unfolded protein binding"/>
    <property type="evidence" value="ECO:0007669"/>
    <property type="project" value="TreeGrafter"/>
</dbReference>
<reference evidence="7 8" key="1">
    <citation type="journal article" date="2014" name="Genome Announc.">
        <title>Genome Sequence and Methylome of Soil Bacterium Gemmatirosa kalamazoonensis KBS708T, a Member of the Rarely Cultivated Gemmatimonadetes Phylum.</title>
        <authorList>
            <person name="Debruyn J.M."/>
            <person name="Radosevich M."/>
            <person name="Wommack K.E."/>
            <person name="Polson S.W."/>
            <person name="Hauser L.J."/>
            <person name="Fawaz M.N."/>
            <person name="Korlach J."/>
            <person name="Tsai Y.C."/>
        </authorList>
    </citation>
    <scope>NUCLEOTIDE SEQUENCE [LARGE SCALE GENOMIC DNA]</scope>
    <source>
        <strain evidence="7 8">KBS708</strain>
    </source>
</reference>
<dbReference type="Gene3D" id="3.90.20.20">
    <property type="match status" value="1"/>
</dbReference>
<evidence type="ECO:0000256" key="2">
    <source>
        <dbReference type="ARBA" id="ARBA00023186"/>
    </source>
</evidence>
<accession>W0RI18</accession>
<dbReference type="OrthoDB" id="9812586at2"/>
<dbReference type="Pfam" id="PF01025">
    <property type="entry name" value="GrpE"/>
    <property type="match status" value="1"/>
</dbReference>
<dbReference type="SUPFAM" id="SSF58014">
    <property type="entry name" value="Coiled-coil domain of nucleotide exchange factor GrpE"/>
    <property type="match status" value="1"/>
</dbReference>
<dbReference type="Gene3D" id="2.30.22.10">
    <property type="entry name" value="Head domain of nucleotide exchange factor GrpE"/>
    <property type="match status" value="1"/>
</dbReference>
<dbReference type="HAMAP" id="MF_01151">
    <property type="entry name" value="GrpE"/>
    <property type="match status" value="1"/>
</dbReference>
<feature type="region of interest" description="Disordered" evidence="6">
    <location>
        <begin position="1"/>
        <end position="68"/>
    </location>
</feature>
<evidence type="ECO:0000313" key="8">
    <source>
        <dbReference type="Proteomes" id="UP000019151"/>
    </source>
</evidence>
<dbReference type="PRINTS" id="PR00773">
    <property type="entry name" value="GRPEPROTEIN"/>
</dbReference>
<keyword evidence="3" id="KW-0963">Cytoplasm</keyword>
<dbReference type="PROSITE" id="PS01071">
    <property type="entry name" value="GRPE"/>
    <property type="match status" value="1"/>
</dbReference>
<keyword evidence="3 4" id="KW-0346">Stress response</keyword>
<comment type="subunit">
    <text evidence="3">Homodimer.</text>
</comment>
<dbReference type="InterPro" id="IPR009012">
    <property type="entry name" value="GrpE_head"/>
</dbReference>
<dbReference type="AlphaFoldDB" id="W0RI18"/>
<dbReference type="GO" id="GO:0005737">
    <property type="term" value="C:cytoplasm"/>
    <property type="evidence" value="ECO:0007669"/>
    <property type="project" value="UniProtKB-SubCell"/>
</dbReference>
<dbReference type="GO" id="GO:0051087">
    <property type="term" value="F:protein-folding chaperone binding"/>
    <property type="evidence" value="ECO:0007669"/>
    <property type="project" value="InterPro"/>
</dbReference>
<evidence type="ECO:0000313" key="7">
    <source>
        <dbReference type="EMBL" id="AHG90426.1"/>
    </source>
</evidence>
<dbReference type="HOGENOM" id="CLU_057217_0_2_0"/>
<dbReference type="GO" id="GO:0006457">
    <property type="term" value="P:protein folding"/>
    <property type="evidence" value="ECO:0007669"/>
    <property type="project" value="InterPro"/>
</dbReference>
<comment type="similarity">
    <text evidence="1 3 5">Belongs to the GrpE family.</text>
</comment>
<dbReference type="GO" id="GO:0042803">
    <property type="term" value="F:protein homodimerization activity"/>
    <property type="evidence" value="ECO:0007669"/>
    <property type="project" value="InterPro"/>
</dbReference>
<dbReference type="InterPro" id="IPR000740">
    <property type="entry name" value="GrpE"/>
</dbReference>
<keyword evidence="2 3" id="KW-0143">Chaperone</keyword>
<comment type="function">
    <text evidence="3 4">Participates actively in the response to hyperosmotic and heat shock by preventing the aggregation of stress-denatured proteins, in association with DnaK and GrpE. It is the nucleotide exchange factor for DnaK and may function as a thermosensor. Unfolded proteins bind initially to DnaJ; upon interaction with the DnaJ-bound protein, DnaK hydrolyzes its bound ATP, resulting in the formation of a stable complex. GrpE releases ADP from DnaK; ATP binding to DnaK triggers the release of the substrate protein, thus completing the reaction cycle. Several rounds of ATP-dependent interactions between DnaJ, DnaK and GrpE are required for fully efficient folding.</text>
</comment>
<protein>
    <recommendedName>
        <fullName evidence="3 4">Protein GrpE</fullName>
    </recommendedName>
    <alternativeName>
        <fullName evidence="3">HSP-70 cofactor</fullName>
    </alternativeName>
</protein>
<dbReference type="FunCoup" id="W0RI18">
    <property type="interactions" value="486"/>
</dbReference>
<evidence type="ECO:0000256" key="6">
    <source>
        <dbReference type="SAM" id="MobiDB-lite"/>
    </source>
</evidence>
<dbReference type="InParanoid" id="W0RI18"/>
<gene>
    <name evidence="3" type="primary">grpE</name>
    <name evidence="7" type="ORF">J421_2889</name>
</gene>
<dbReference type="SUPFAM" id="SSF51064">
    <property type="entry name" value="Head domain of nucleotide exchange factor GrpE"/>
    <property type="match status" value="1"/>
</dbReference>
<keyword evidence="8" id="KW-1185">Reference proteome</keyword>
<proteinExistence type="inferred from homology"/>
<evidence type="ECO:0000256" key="5">
    <source>
        <dbReference type="RuleBase" id="RU004478"/>
    </source>
</evidence>
<dbReference type="Proteomes" id="UP000019151">
    <property type="component" value="Chromosome"/>
</dbReference>